<name>A0A9D9E8Q3_9SPIR</name>
<dbReference type="InterPro" id="IPR025499">
    <property type="entry name" value="KdgF"/>
</dbReference>
<dbReference type="PIRSF" id="PIRSF029883">
    <property type="entry name" value="KdgF"/>
    <property type="match status" value="1"/>
</dbReference>
<feature type="domain" description="Cupin type-2" evidence="1">
    <location>
        <begin position="35"/>
        <end position="92"/>
    </location>
</feature>
<sequence length="107" mass="12081">MFFFDRDIKAKVLDDKSSRKVLAHDKDLMACHLFFKKGGVGTVHRHAHTQIAYIIKGRFEFDMDGDKAILEAGDSVYIPGDAPHGLLCLEEGELIDIFTPQREDFLG</sequence>
<dbReference type="Gene3D" id="2.60.120.10">
    <property type="entry name" value="Jelly Rolls"/>
    <property type="match status" value="1"/>
</dbReference>
<dbReference type="AlphaFoldDB" id="A0A9D9E8Q3"/>
<accession>A0A9D9E8Q3</accession>
<dbReference type="PANTHER" id="PTHR40112:SF1">
    <property type="entry name" value="H2HPP ISOMERASE"/>
    <property type="match status" value="1"/>
</dbReference>
<dbReference type="Pfam" id="PF07883">
    <property type="entry name" value="Cupin_2"/>
    <property type="match status" value="1"/>
</dbReference>
<evidence type="ECO:0000313" key="2">
    <source>
        <dbReference type="EMBL" id="MBO8442285.1"/>
    </source>
</evidence>
<dbReference type="SUPFAM" id="SSF51182">
    <property type="entry name" value="RmlC-like cupins"/>
    <property type="match status" value="1"/>
</dbReference>
<dbReference type="Proteomes" id="UP000823633">
    <property type="component" value="Unassembled WGS sequence"/>
</dbReference>
<dbReference type="PANTHER" id="PTHR40112">
    <property type="entry name" value="H2HPP ISOMERASE"/>
    <property type="match status" value="1"/>
</dbReference>
<dbReference type="InterPro" id="IPR014710">
    <property type="entry name" value="RmlC-like_jellyroll"/>
</dbReference>
<gene>
    <name evidence="2" type="ORF">IAC42_00785</name>
</gene>
<reference evidence="2" key="1">
    <citation type="submission" date="2020-10" db="EMBL/GenBank/DDBJ databases">
        <authorList>
            <person name="Gilroy R."/>
        </authorList>
    </citation>
    <scope>NUCLEOTIDE SEQUENCE</scope>
    <source>
        <strain evidence="2">11167</strain>
    </source>
</reference>
<dbReference type="InterPro" id="IPR011051">
    <property type="entry name" value="RmlC_Cupin_sf"/>
</dbReference>
<dbReference type="EMBL" id="JADIMU010000006">
    <property type="protein sequence ID" value="MBO8442285.1"/>
    <property type="molecule type" value="Genomic_DNA"/>
</dbReference>
<reference evidence="2" key="2">
    <citation type="journal article" date="2021" name="PeerJ">
        <title>Extensive microbial diversity within the chicken gut microbiome revealed by metagenomics and culture.</title>
        <authorList>
            <person name="Gilroy R."/>
            <person name="Ravi A."/>
            <person name="Getino M."/>
            <person name="Pursley I."/>
            <person name="Horton D.L."/>
            <person name="Alikhan N.F."/>
            <person name="Baker D."/>
            <person name="Gharbi K."/>
            <person name="Hall N."/>
            <person name="Watson M."/>
            <person name="Adriaenssens E.M."/>
            <person name="Foster-Nyarko E."/>
            <person name="Jarju S."/>
            <person name="Secka A."/>
            <person name="Antonio M."/>
            <person name="Oren A."/>
            <person name="Chaudhuri R.R."/>
            <person name="La Ragione R."/>
            <person name="Hildebrand F."/>
            <person name="Pallen M.J."/>
        </authorList>
    </citation>
    <scope>NUCLEOTIDE SEQUENCE</scope>
    <source>
        <strain evidence="2">11167</strain>
    </source>
</reference>
<organism evidence="2 3">
    <name type="scientific">Candidatus Aphodenecus pullistercoris</name>
    <dbReference type="NCBI Taxonomy" id="2840669"/>
    <lineage>
        <taxon>Bacteria</taxon>
        <taxon>Pseudomonadati</taxon>
        <taxon>Spirochaetota</taxon>
        <taxon>Spirochaetia</taxon>
        <taxon>Spirochaetales</taxon>
        <taxon>Candidatus Aphodenecus</taxon>
    </lineage>
</organism>
<dbReference type="InterPro" id="IPR052535">
    <property type="entry name" value="Bacilysin_H2HPP_isomerase"/>
</dbReference>
<dbReference type="CDD" id="cd02238">
    <property type="entry name" value="cupin_KdgF"/>
    <property type="match status" value="1"/>
</dbReference>
<protein>
    <submittedName>
        <fullName evidence="2">Cupin domain-containing protein</fullName>
    </submittedName>
</protein>
<evidence type="ECO:0000259" key="1">
    <source>
        <dbReference type="Pfam" id="PF07883"/>
    </source>
</evidence>
<comment type="caution">
    <text evidence="2">The sequence shown here is derived from an EMBL/GenBank/DDBJ whole genome shotgun (WGS) entry which is preliminary data.</text>
</comment>
<proteinExistence type="predicted"/>
<evidence type="ECO:0000313" key="3">
    <source>
        <dbReference type="Proteomes" id="UP000823633"/>
    </source>
</evidence>
<dbReference type="InterPro" id="IPR013096">
    <property type="entry name" value="Cupin_2"/>
</dbReference>